<feature type="region of interest" description="Disordered" evidence="1">
    <location>
        <begin position="430"/>
        <end position="498"/>
    </location>
</feature>
<feature type="compositionally biased region" description="Basic and acidic residues" evidence="1">
    <location>
        <begin position="156"/>
        <end position="166"/>
    </location>
</feature>
<evidence type="ECO:0000313" key="3">
    <source>
        <dbReference type="Proteomes" id="UP001497497"/>
    </source>
</evidence>
<feature type="non-terminal residue" evidence="2">
    <location>
        <position position="674"/>
    </location>
</feature>
<dbReference type="Proteomes" id="UP001497497">
    <property type="component" value="Unassembled WGS sequence"/>
</dbReference>
<evidence type="ECO:0000256" key="1">
    <source>
        <dbReference type="SAM" id="MobiDB-lite"/>
    </source>
</evidence>
<feature type="compositionally biased region" description="Polar residues" evidence="1">
    <location>
        <begin position="469"/>
        <end position="486"/>
    </location>
</feature>
<feature type="compositionally biased region" description="Polar residues" evidence="1">
    <location>
        <begin position="167"/>
        <end position="180"/>
    </location>
</feature>
<dbReference type="EMBL" id="CAXITT010000293">
    <property type="protein sequence ID" value="CAL1538291.1"/>
    <property type="molecule type" value="Genomic_DNA"/>
</dbReference>
<feature type="region of interest" description="Disordered" evidence="1">
    <location>
        <begin position="642"/>
        <end position="674"/>
    </location>
</feature>
<protein>
    <recommendedName>
        <fullName evidence="4">Caspase recruitment domain-containing protein</fullName>
    </recommendedName>
</protein>
<comment type="caution">
    <text evidence="2">The sequence shown here is derived from an EMBL/GenBank/DDBJ whole genome shotgun (WGS) entry which is preliminary data.</text>
</comment>
<reference evidence="2 3" key="1">
    <citation type="submission" date="2024-04" db="EMBL/GenBank/DDBJ databases">
        <authorList>
            <consortium name="Genoscope - CEA"/>
            <person name="William W."/>
        </authorList>
    </citation>
    <scope>NUCLEOTIDE SEQUENCE [LARGE SCALE GENOMIC DNA]</scope>
</reference>
<evidence type="ECO:0008006" key="4">
    <source>
        <dbReference type="Google" id="ProtNLM"/>
    </source>
</evidence>
<gene>
    <name evidence="2" type="ORF">GSLYS_00012112001</name>
</gene>
<feature type="compositionally biased region" description="Polar residues" evidence="1">
    <location>
        <begin position="143"/>
        <end position="155"/>
    </location>
</feature>
<evidence type="ECO:0000313" key="2">
    <source>
        <dbReference type="EMBL" id="CAL1538291.1"/>
    </source>
</evidence>
<dbReference type="AlphaFoldDB" id="A0AAV2HWY4"/>
<accession>A0AAV2HWY4</accession>
<feature type="region of interest" description="Disordered" evidence="1">
    <location>
        <begin position="143"/>
        <end position="180"/>
    </location>
</feature>
<sequence>MEENIRKYINRHRIEFLNSLPTEQFLEGFPGLHQYKRNQIKAILRNRGEFDANSDLLDAMLKIDDFPRKFIAFCVKHDCCLDLAQGIKQELSRIDQDHRRIKSSQSTSQVSNLPNAEAGTSLENTVAGMSVQNVFVSNNENYEQSMSVTPCQSPESRNHQQKDEPLQKSSSFEDTNSQNNVSKIMNRIKESDSTSQNLYDNTAVGACQIVDRNHDENTEGLNTSSPYSSSFMLSDSDLQNCNMSSCHEITNLKLNIQEKEEKESGTYVQPRQHIPSNLSQVSIENNEEVTPVFEVNRLGPVVGQNIPTSPPADLSVKKKLTLENVDNQAVSVTPPPADNVSAAQYSSMDKSSVMVAVSSDDWNYVSINCHSLGEPNIPETEEDIQHFDILRTCYERIHNFKGVQCQEDLQNHKLLPITVNSNAACTETNDVSLEKSEESSNTEVKGFGFTPENNFTYMEPPDKQKNNSEVKNNIVNETPDTENFNARSRDSFQDSSDESFVQGLTELKADDGDLQVKEGHADTDLQLKEGHADTDLQLKEGHADTDLQLKEGHADTDLQLKEGHADTDLQLKEGHDDTEIQLKEGHADTDLQLKEGNADTDHQLKEGNADTDLQLKEGNADTDLQLKEGNADTDLQLKEGHAETDLQLKEGNAETDLQLKEGNPDAYLKLKEGD</sequence>
<proteinExistence type="predicted"/>
<name>A0AAV2HWY4_LYMST</name>
<keyword evidence="3" id="KW-1185">Reference proteome</keyword>
<organism evidence="2 3">
    <name type="scientific">Lymnaea stagnalis</name>
    <name type="common">Great pond snail</name>
    <name type="synonym">Helix stagnalis</name>
    <dbReference type="NCBI Taxonomy" id="6523"/>
    <lineage>
        <taxon>Eukaryota</taxon>
        <taxon>Metazoa</taxon>
        <taxon>Spiralia</taxon>
        <taxon>Lophotrochozoa</taxon>
        <taxon>Mollusca</taxon>
        <taxon>Gastropoda</taxon>
        <taxon>Heterobranchia</taxon>
        <taxon>Euthyneura</taxon>
        <taxon>Panpulmonata</taxon>
        <taxon>Hygrophila</taxon>
        <taxon>Lymnaeoidea</taxon>
        <taxon>Lymnaeidae</taxon>
        <taxon>Lymnaea</taxon>
    </lineage>
</organism>